<protein>
    <submittedName>
        <fullName evidence="2">Uncharacterized protein</fullName>
    </submittedName>
</protein>
<evidence type="ECO:0000313" key="2">
    <source>
        <dbReference type="EMBL" id="JAD36956.1"/>
    </source>
</evidence>
<dbReference type="AlphaFoldDB" id="A0A0A8ZDS2"/>
<reference evidence="2" key="1">
    <citation type="submission" date="2014-09" db="EMBL/GenBank/DDBJ databases">
        <authorList>
            <person name="Magalhaes I.L.F."/>
            <person name="Oliveira U."/>
            <person name="Santos F.R."/>
            <person name="Vidigal T.H.D.A."/>
            <person name="Brescovit A.D."/>
            <person name="Santos A.J."/>
        </authorList>
    </citation>
    <scope>NUCLEOTIDE SEQUENCE</scope>
    <source>
        <tissue evidence="2">Shoot tissue taken approximately 20 cm above the soil surface</tissue>
    </source>
</reference>
<evidence type="ECO:0000256" key="1">
    <source>
        <dbReference type="SAM" id="MobiDB-lite"/>
    </source>
</evidence>
<feature type="compositionally biased region" description="Basic residues" evidence="1">
    <location>
        <begin position="26"/>
        <end position="36"/>
    </location>
</feature>
<accession>A0A0A8ZDS2</accession>
<proteinExistence type="predicted"/>
<reference evidence="2" key="2">
    <citation type="journal article" date="2015" name="Data Brief">
        <title>Shoot transcriptome of the giant reed, Arundo donax.</title>
        <authorList>
            <person name="Barrero R.A."/>
            <person name="Guerrero F.D."/>
            <person name="Moolhuijzen P."/>
            <person name="Goolsby J.A."/>
            <person name="Tidwell J."/>
            <person name="Bellgard S.E."/>
            <person name="Bellgard M.I."/>
        </authorList>
    </citation>
    <scope>NUCLEOTIDE SEQUENCE</scope>
    <source>
        <tissue evidence="2">Shoot tissue taken approximately 20 cm above the soil surface</tissue>
    </source>
</reference>
<organism evidence="2">
    <name type="scientific">Arundo donax</name>
    <name type="common">Giant reed</name>
    <name type="synonym">Donax arundinaceus</name>
    <dbReference type="NCBI Taxonomy" id="35708"/>
    <lineage>
        <taxon>Eukaryota</taxon>
        <taxon>Viridiplantae</taxon>
        <taxon>Streptophyta</taxon>
        <taxon>Embryophyta</taxon>
        <taxon>Tracheophyta</taxon>
        <taxon>Spermatophyta</taxon>
        <taxon>Magnoliopsida</taxon>
        <taxon>Liliopsida</taxon>
        <taxon>Poales</taxon>
        <taxon>Poaceae</taxon>
        <taxon>PACMAD clade</taxon>
        <taxon>Arundinoideae</taxon>
        <taxon>Arundineae</taxon>
        <taxon>Arundo</taxon>
    </lineage>
</organism>
<name>A0A0A8ZDS2_ARUDO</name>
<sequence length="36" mass="3678">MEGGRASGGAAQAEEVGDGEATRGGRGVRRRRLLHG</sequence>
<dbReference type="EMBL" id="GBRH01260939">
    <property type="protein sequence ID" value="JAD36956.1"/>
    <property type="molecule type" value="Transcribed_RNA"/>
</dbReference>
<feature type="region of interest" description="Disordered" evidence="1">
    <location>
        <begin position="1"/>
        <end position="36"/>
    </location>
</feature>